<dbReference type="Pfam" id="PF00700">
    <property type="entry name" value="Flagellin_C"/>
    <property type="match status" value="1"/>
</dbReference>
<dbReference type="GO" id="GO:0005198">
    <property type="term" value="F:structural molecule activity"/>
    <property type="evidence" value="ECO:0007669"/>
    <property type="project" value="UniProtKB-UniRule"/>
</dbReference>
<dbReference type="PANTHER" id="PTHR42792:SF2">
    <property type="entry name" value="FLAGELLIN"/>
    <property type="match status" value="1"/>
</dbReference>
<dbReference type="InterPro" id="IPR001492">
    <property type="entry name" value="Flagellin"/>
</dbReference>
<evidence type="ECO:0000256" key="4">
    <source>
        <dbReference type="RuleBase" id="RU362073"/>
    </source>
</evidence>
<dbReference type="Pfam" id="PF00669">
    <property type="entry name" value="Flagellin_N"/>
    <property type="match status" value="1"/>
</dbReference>
<keyword evidence="7" id="KW-0966">Cell projection</keyword>
<accession>U4QY75</accession>
<comment type="subcellular location">
    <subcellularLocation>
        <location evidence="4">Secreted</location>
    </subcellularLocation>
    <subcellularLocation>
        <location evidence="4">Bacterial flagellum</location>
    </subcellularLocation>
</comment>
<name>U4QY75_9FIRM</name>
<keyword evidence="3 4" id="KW-0975">Bacterial flagellum</keyword>
<protein>
    <recommendedName>
        <fullName evidence="2 4">Flagellin</fullName>
    </recommendedName>
</protein>
<evidence type="ECO:0000313" key="7">
    <source>
        <dbReference type="EMBL" id="EPR09562.1"/>
    </source>
</evidence>
<keyword evidence="4" id="KW-0964">Secreted</keyword>
<feature type="domain" description="Flagellin N-terminal" evidence="5">
    <location>
        <begin position="5"/>
        <end position="140"/>
    </location>
</feature>
<keyword evidence="7" id="KW-0969">Cilium</keyword>
<comment type="caution">
    <text evidence="7">The sequence shown here is derived from an EMBL/GenBank/DDBJ whole genome shotgun (WGS) entry which is preliminary data.</text>
</comment>
<evidence type="ECO:0000313" key="8">
    <source>
        <dbReference type="Proteomes" id="UP000016860"/>
    </source>
</evidence>
<dbReference type="InterPro" id="IPR001029">
    <property type="entry name" value="Flagellin_N"/>
</dbReference>
<evidence type="ECO:0000256" key="1">
    <source>
        <dbReference type="ARBA" id="ARBA00005709"/>
    </source>
</evidence>
<dbReference type="PRINTS" id="PR00207">
    <property type="entry name" value="FLAGELLIN"/>
</dbReference>
<dbReference type="Proteomes" id="UP000016860">
    <property type="component" value="Unassembled WGS sequence"/>
</dbReference>
<reference evidence="7 8" key="1">
    <citation type="journal article" date="2013" name="Genome Announc.">
        <title>Draft Genome Sequence of the Cellulolytic Bacterium Clostridium papyrosolvens C7 (ATCC 700395).</title>
        <authorList>
            <person name="Zepeda V."/>
            <person name="Dassa B."/>
            <person name="Borovok I."/>
            <person name="Lamed R."/>
            <person name="Bayer E.A."/>
            <person name="Cate J.H."/>
        </authorList>
    </citation>
    <scope>NUCLEOTIDE SEQUENCE [LARGE SCALE GENOMIC DNA]</scope>
    <source>
        <strain evidence="7 8">C7</strain>
    </source>
</reference>
<evidence type="ECO:0000259" key="6">
    <source>
        <dbReference type="Pfam" id="PF00700"/>
    </source>
</evidence>
<dbReference type="STRING" id="1330534.L323_16110"/>
<dbReference type="SUPFAM" id="SSF64518">
    <property type="entry name" value="Phase 1 flagellin"/>
    <property type="match status" value="1"/>
</dbReference>
<gene>
    <name evidence="7" type="ORF">L323_16110</name>
</gene>
<comment type="similarity">
    <text evidence="1 4">Belongs to the bacterial flagellin family.</text>
</comment>
<evidence type="ECO:0000256" key="3">
    <source>
        <dbReference type="ARBA" id="ARBA00023143"/>
    </source>
</evidence>
<dbReference type="EMBL" id="ATAY01000085">
    <property type="protein sequence ID" value="EPR09562.1"/>
    <property type="molecule type" value="Genomic_DNA"/>
</dbReference>
<dbReference type="InterPro" id="IPR046358">
    <property type="entry name" value="Flagellin_C"/>
</dbReference>
<dbReference type="PANTHER" id="PTHR42792">
    <property type="entry name" value="FLAGELLIN"/>
    <property type="match status" value="1"/>
</dbReference>
<dbReference type="RefSeq" id="WP_020816640.1">
    <property type="nucleotide sequence ID" value="NZ_ATAY01000085.1"/>
</dbReference>
<dbReference type="PATRIC" id="fig|1330534.3.peg.3192"/>
<feature type="domain" description="Flagellin C-terminal" evidence="6">
    <location>
        <begin position="360"/>
        <end position="444"/>
    </location>
</feature>
<organism evidence="7 8">
    <name type="scientific">Ruminiclostridium papyrosolvens C7</name>
    <dbReference type="NCBI Taxonomy" id="1330534"/>
    <lineage>
        <taxon>Bacteria</taxon>
        <taxon>Bacillati</taxon>
        <taxon>Bacillota</taxon>
        <taxon>Clostridia</taxon>
        <taxon>Eubacteriales</taxon>
        <taxon>Oscillospiraceae</taxon>
        <taxon>Ruminiclostridium</taxon>
    </lineage>
</organism>
<comment type="function">
    <text evidence="4">Flagellin is the subunit protein which polymerizes to form the filaments of bacterial flagella.</text>
</comment>
<evidence type="ECO:0000256" key="2">
    <source>
        <dbReference type="ARBA" id="ARBA00020110"/>
    </source>
</evidence>
<dbReference type="AlphaFoldDB" id="U4QY75"/>
<dbReference type="OrthoDB" id="9796789at2"/>
<dbReference type="GO" id="GO:0009288">
    <property type="term" value="C:bacterial-type flagellum"/>
    <property type="evidence" value="ECO:0007669"/>
    <property type="project" value="UniProtKB-SubCell"/>
</dbReference>
<dbReference type="GO" id="GO:0005576">
    <property type="term" value="C:extracellular region"/>
    <property type="evidence" value="ECO:0007669"/>
    <property type="project" value="UniProtKB-SubCell"/>
</dbReference>
<keyword evidence="7" id="KW-0282">Flagellum</keyword>
<dbReference type="Gene3D" id="1.20.1330.10">
    <property type="entry name" value="f41 fragment of flagellin, N-terminal domain"/>
    <property type="match status" value="2"/>
</dbReference>
<evidence type="ECO:0000259" key="5">
    <source>
        <dbReference type="Pfam" id="PF00669"/>
    </source>
</evidence>
<proteinExistence type="inferred from homology"/>
<sequence length="446" mass="48959">MVIPHSTCSLNTYNTYNSLNIEKSKSVKKLVSGLRINSASDDSPGLAISEKMRSKIRGLDQAQRNIQDGISLIQTVDGALSSIGNTLTRMEEIAIQASNGVLSYSDRQSVQEEITQLYLGVENISNNTKFNSIKLLDGSNVTNTPGTEEFVEVETTLSDPNLRLAAVVFDYTRNLSQYLAVGIVNFPTNLNSPYNAMFTFENPPLNPNFIYSPLGEDTDSTIENMLRTVEDLKNDTSGDPIKTAQKRFLIDNNISLTRYGVDVLVIKHSTATNFTYHAGGPDGSGVCSGTTWVEKGWTADFIYHELKTTPPSSSSAPVTLQVGPDMGDTFKIELPNSKPANLGLNGIDVTNQYNAQAAVSKIDKAMSTISSQRSKFGAYNNALEHIASNVLNSSINLTSAESRIRDTDMAMEYTKYTKFSILQESAQMLLKEANLSKERVLYLLNF</sequence>